<evidence type="ECO:0000313" key="8">
    <source>
        <dbReference type="EMBL" id="VDN33310.1"/>
    </source>
</evidence>
<keyword evidence="3 5" id="KW-0285">Flavoprotein</keyword>
<evidence type="ECO:0000256" key="3">
    <source>
        <dbReference type="ARBA" id="ARBA00022630"/>
    </source>
</evidence>
<dbReference type="InterPro" id="IPR036188">
    <property type="entry name" value="FAD/NAD-bd_sf"/>
</dbReference>
<name>A0A3P7N1H9_CYLGO</name>
<evidence type="ECO:0000259" key="7">
    <source>
        <dbReference type="PROSITE" id="PS00623"/>
    </source>
</evidence>
<gene>
    <name evidence="8" type="ORF">CGOC_LOCUS12360</name>
</gene>
<comment type="cofactor">
    <cofactor evidence="1">
        <name>FAD</name>
        <dbReference type="ChEBI" id="CHEBI:57692"/>
    </cofactor>
</comment>
<evidence type="ECO:0000256" key="6">
    <source>
        <dbReference type="SAM" id="Phobius"/>
    </source>
</evidence>
<evidence type="ECO:0000256" key="5">
    <source>
        <dbReference type="RuleBase" id="RU003968"/>
    </source>
</evidence>
<keyword evidence="9" id="KW-1185">Reference proteome</keyword>
<feature type="transmembrane region" description="Helical" evidence="6">
    <location>
        <begin position="153"/>
        <end position="171"/>
    </location>
</feature>
<dbReference type="EMBL" id="UYRV01122537">
    <property type="protein sequence ID" value="VDN33310.1"/>
    <property type="molecule type" value="Genomic_DNA"/>
</dbReference>
<keyword evidence="6" id="KW-1133">Transmembrane helix</keyword>
<dbReference type="GO" id="GO:0050660">
    <property type="term" value="F:flavin adenine dinucleotide binding"/>
    <property type="evidence" value="ECO:0007669"/>
    <property type="project" value="InterPro"/>
</dbReference>
<protein>
    <recommendedName>
        <fullName evidence="7">Glucose-methanol-choline oxidoreductase N-terminal domain-containing protein</fullName>
    </recommendedName>
</protein>
<dbReference type="PANTHER" id="PTHR11552:SF147">
    <property type="entry name" value="CHOLINE DEHYDROGENASE, MITOCHONDRIAL"/>
    <property type="match status" value="1"/>
</dbReference>
<dbReference type="Gene3D" id="3.50.50.60">
    <property type="entry name" value="FAD/NAD(P)-binding domain"/>
    <property type="match status" value="1"/>
</dbReference>
<dbReference type="PROSITE" id="PS00623">
    <property type="entry name" value="GMC_OXRED_1"/>
    <property type="match status" value="1"/>
</dbReference>
<sequence length="215" mass="25118">MPAALMYNLCHDRYNWFYHTVAQKNLQNRVFYWPRGRVWGGSSTLNAMVWIRGHPFDYDRWEKEDGAKGWNFANCLPYFKRCETYSHSKGPNDPYRGHDGPQKVMRGMGNHPLHQAFLECGKTHHIGTTEDVNGYKQEGLGYFDQSIHKGVRSVAVVIFLSSFVLFFIFSLQNIRKLFYRFIFLQLFLSTAIGLNLMVLLDKVHRKPTYNLSLVP</sequence>
<dbReference type="GO" id="GO:0016614">
    <property type="term" value="F:oxidoreductase activity, acting on CH-OH group of donors"/>
    <property type="evidence" value="ECO:0007669"/>
    <property type="project" value="InterPro"/>
</dbReference>
<dbReference type="InterPro" id="IPR000172">
    <property type="entry name" value="GMC_OxRdtase_N"/>
</dbReference>
<comment type="similarity">
    <text evidence="2 5">Belongs to the GMC oxidoreductase family.</text>
</comment>
<dbReference type="Proteomes" id="UP000271889">
    <property type="component" value="Unassembled WGS sequence"/>
</dbReference>
<proteinExistence type="inferred from homology"/>
<keyword evidence="6" id="KW-0472">Membrane</keyword>
<evidence type="ECO:0000313" key="9">
    <source>
        <dbReference type="Proteomes" id="UP000271889"/>
    </source>
</evidence>
<feature type="domain" description="Glucose-methanol-choline oxidoreductase N-terminal" evidence="7">
    <location>
        <begin position="36"/>
        <end position="59"/>
    </location>
</feature>
<dbReference type="OrthoDB" id="269227at2759"/>
<dbReference type="InterPro" id="IPR012132">
    <property type="entry name" value="GMC_OxRdtase"/>
</dbReference>
<organism evidence="8 9">
    <name type="scientific">Cylicostephanus goldi</name>
    <name type="common">Nematode worm</name>
    <dbReference type="NCBI Taxonomy" id="71465"/>
    <lineage>
        <taxon>Eukaryota</taxon>
        <taxon>Metazoa</taxon>
        <taxon>Ecdysozoa</taxon>
        <taxon>Nematoda</taxon>
        <taxon>Chromadorea</taxon>
        <taxon>Rhabditida</taxon>
        <taxon>Rhabditina</taxon>
        <taxon>Rhabditomorpha</taxon>
        <taxon>Strongyloidea</taxon>
        <taxon>Strongylidae</taxon>
        <taxon>Cylicostephanus</taxon>
    </lineage>
</organism>
<dbReference type="PANTHER" id="PTHR11552">
    <property type="entry name" value="GLUCOSE-METHANOL-CHOLINE GMC OXIDOREDUCTASE"/>
    <property type="match status" value="1"/>
</dbReference>
<keyword evidence="6" id="KW-0812">Transmembrane</keyword>
<evidence type="ECO:0000256" key="4">
    <source>
        <dbReference type="ARBA" id="ARBA00022827"/>
    </source>
</evidence>
<feature type="transmembrane region" description="Helical" evidence="6">
    <location>
        <begin position="177"/>
        <end position="200"/>
    </location>
</feature>
<evidence type="ECO:0000256" key="2">
    <source>
        <dbReference type="ARBA" id="ARBA00010790"/>
    </source>
</evidence>
<accession>A0A3P7N1H9</accession>
<dbReference type="Pfam" id="PF00732">
    <property type="entry name" value="GMC_oxred_N"/>
    <property type="match status" value="1"/>
</dbReference>
<dbReference type="AlphaFoldDB" id="A0A3P7N1H9"/>
<evidence type="ECO:0000256" key="1">
    <source>
        <dbReference type="ARBA" id="ARBA00001974"/>
    </source>
</evidence>
<dbReference type="SUPFAM" id="SSF51905">
    <property type="entry name" value="FAD/NAD(P)-binding domain"/>
    <property type="match status" value="1"/>
</dbReference>
<keyword evidence="4 5" id="KW-0274">FAD</keyword>
<reference evidence="8 9" key="1">
    <citation type="submission" date="2018-11" db="EMBL/GenBank/DDBJ databases">
        <authorList>
            <consortium name="Pathogen Informatics"/>
        </authorList>
    </citation>
    <scope>NUCLEOTIDE SEQUENCE [LARGE SCALE GENOMIC DNA]</scope>
</reference>